<dbReference type="Proteomes" id="UP000499080">
    <property type="component" value="Unassembled WGS sequence"/>
</dbReference>
<name>A0A4Y2CB34_ARAVE</name>
<evidence type="ECO:0000256" key="2">
    <source>
        <dbReference type="SAM" id="Phobius"/>
    </source>
</evidence>
<feature type="transmembrane region" description="Helical" evidence="2">
    <location>
        <begin position="12"/>
        <end position="39"/>
    </location>
</feature>
<evidence type="ECO:0000313" key="3">
    <source>
        <dbReference type="EMBL" id="GBM01469.1"/>
    </source>
</evidence>
<feature type="compositionally biased region" description="Basic and acidic residues" evidence="1">
    <location>
        <begin position="68"/>
        <end position="78"/>
    </location>
</feature>
<evidence type="ECO:0000256" key="1">
    <source>
        <dbReference type="SAM" id="MobiDB-lite"/>
    </source>
</evidence>
<organism evidence="3 4">
    <name type="scientific">Araneus ventricosus</name>
    <name type="common">Orbweaver spider</name>
    <name type="synonym">Epeira ventricosa</name>
    <dbReference type="NCBI Taxonomy" id="182803"/>
    <lineage>
        <taxon>Eukaryota</taxon>
        <taxon>Metazoa</taxon>
        <taxon>Ecdysozoa</taxon>
        <taxon>Arthropoda</taxon>
        <taxon>Chelicerata</taxon>
        <taxon>Arachnida</taxon>
        <taxon>Araneae</taxon>
        <taxon>Araneomorphae</taxon>
        <taxon>Entelegynae</taxon>
        <taxon>Araneoidea</taxon>
        <taxon>Araneidae</taxon>
        <taxon>Araneus</taxon>
    </lineage>
</organism>
<keyword evidence="2" id="KW-1133">Transmembrane helix</keyword>
<keyword evidence="4" id="KW-1185">Reference proteome</keyword>
<proteinExistence type="predicted"/>
<evidence type="ECO:0000313" key="4">
    <source>
        <dbReference type="Proteomes" id="UP000499080"/>
    </source>
</evidence>
<reference evidence="3 4" key="1">
    <citation type="journal article" date="2019" name="Sci. Rep.">
        <title>Orb-weaving spider Araneus ventricosus genome elucidates the spidroin gene catalogue.</title>
        <authorList>
            <person name="Kono N."/>
            <person name="Nakamura H."/>
            <person name="Ohtoshi R."/>
            <person name="Moran D.A.P."/>
            <person name="Shinohara A."/>
            <person name="Yoshida Y."/>
            <person name="Fujiwara M."/>
            <person name="Mori M."/>
            <person name="Tomita M."/>
            <person name="Arakawa K."/>
        </authorList>
    </citation>
    <scope>NUCLEOTIDE SEQUENCE [LARGE SCALE GENOMIC DNA]</scope>
</reference>
<protein>
    <submittedName>
        <fullName evidence="3">Uncharacterized protein</fullName>
    </submittedName>
</protein>
<keyword evidence="2" id="KW-0472">Membrane</keyword>
<sequence>MRASCQGQIDDLIILPQVLFTVFFLKNMNMFVVLLYNLLELLDPLSLPSHVARRETYRKYFNKVTDKRDVDSERHTEGGRGTFKATKTRD</sequence>
<gene>
    <name evidence="3" type="ORF">AVEN_209288_1</name>
</gene>
<feature type="region of interest" description="Disordered" evidence="1">
    <location>
        <begin position="68"/>
        <end position="90"/>
    </location>
</feature>
<comment type="caution">
    <text evidence="3">The sequence shown here is derived from an EMBL/GenBank/DDBJ whole genome shotgun (WGS) entry which is preliminary data.</text>
</comment>
<dbReference type="EMBL" id="BGPR01000170">
    <property type="protein sequence ID" value="GBM01469.1"/>
    <property type="molecule type" value="Genomic_DNA"/>
</dbReference>
<dbReference type="AlphaFoldDB" id="A0A4Y2CB34"/>
<accession>A0A4Y2CB34</accession>
<keyword evidence="2" id="KW-0812">Transmembrane</keyword>